<name>G0WAD6_NAUDC</name>
<dbReference type="eggNOG" id="KOG1962">
    <property type="taxonomic scope" value="Eukaryota"/>
</dbReference>
<feature type="transmembrane region" description="Helical" evidence="5">
    <location>
        <begin position="77"/>
        <end position="98"/>
    </location>
</feature>
<keyword evidence="2 5" id="KW-0812">Transmembrane</keyword>
<dbReference type="STRING" id="1071378.G0WAD6"/>
<dbReference type="InterPro" id="IPR040463">
    <property type="entry name" value="BAP29/BAP31_N"/>
</dbReference>
<keyword evidence="4 5" id="KW-0472">Membrane</keyword>
<dbReference type="PANTHER" id="PTHR12701:SF20">
    <property type="entry name" value="ENDOPLASMIC RETICULUM TRANSMEMBRANE PROTEIN"/>
    <property type="match status" value="1"/>
</dbReference>
<keyword evidence="5" id="KW-0256">Endoplasmic reticulum</keyword>
<proteinExistence type="inferred from homology"/>
<evidence type="ECO:0000256" key="5">
    <source>
        <dbReference type="RuleBase" id="RU367026"/>
    </source>
</evidence>
<dbReference type="GO" id="GO:0006886">
    <property type="term" value="P:intracellular protein transport"/>
    <property type="evidence" value="ECO:0007669"/>
    <property type="project" value="UniProtKB-UniRule"/>
</dbReference>
<accession>G0WAD6</accession>
<evidence type="ECO:0000259" key="6">
    <source>
        <dbReference type="Pfam" id="PF05529"/>
    </source>
</evidence>
<evidence type="ECO:0000256" key="2">
    <source>
        <dbReference type="ARBA" id="ARBA00022692"/>
    </source>
</evidence>
<dbReference type="EMBL" id="HE580270">
    <property type="protein sequence ID" value="CCD24747.1"/>
    <property type="molecule type" value="Genomic_DNA"/>
</dbReference>
<keyword evidence="5" id="KW-0813">Transport</keyword>
<evidence type="ECO:0000256" key="3">
    <source>
        <dbReference type="ARBA" id="ARBA00022989"/>
    </source>
</evidence>
<dbReference type="Proteomes" id="UP000000689">
    <property type="component" value="Chromosome 4"/>
</dbReference>
<dbReference type="GeneID" id="11495047"/>
<keyword evidence="8" id="KW-1185">Reference proteome</keyword>
<keyword evidence="5" id="KW-0931">ER-Golgi transport</keyword>
<organism evidence="7 8">
    <name type="scientific">Naumovozyma dairenensis (strain ATCC 10597 / BCRC 20456 / CBS 421 / NBRC 0211 / NRRL Y-12639)</name>
    <name type="common">Saccharomyces dairenensis</name>
    <dbReference type="NCBI Taxonomy" id="1071378"/>
    <lineage>
        <taxon>Eukaryota</taxon>
        <taxon>Fungi</taxon>
        <taxon>Dikarya</taxon>
        <taxon>Ascomycota</taxon>
        <taxon>Saccharomycotina</taxon>
        <taxon>Saccharomycetes</taxon>
        <taxon>Saccharomycetales</taxon>
        <taxon>Saccharomycetaceae</taxon>
        <taxon>Naumovozyma</taxon>
    </lineage>
</organism>
<dbReference type="RefSeq" id="XP_003669990.1">
    <property type="nucleotide sequence ID" value="XM_003669942.1"/>
</dbReference>
<dbReference type="Pfam" id="PF05529">
    <property type="entry name" value="Bap31"/>
    <property type="match status" value="1"/>
</dbReference>
<evidence type="ECO:0000313" key="7">
    <source>
        <dbReference type="EMBL" id="CCD24747.1"/>
    </source>
</evidence>
<keyword evidence="3 5" id="KW-1133">Transmembrane helix</keyword>
<dbReference type="AlphaFoldDB" id="G0WAD6"/>
<dbReference type="PANTHER" id="PTHR12701">
    <property type="entry name" value="BCR-ASSOCIATED PROTEIN, BAP"/>
    <property type="match status" value="1"/>
</dbReference>
<keyword evidence="5" id="KW-0653">Protein transport</keyword>
<feature type="domain" description="BAP29/BAP31 transmembrane" evidence="6">
    <location>
        <begin position="75"/>
        <end position="214"/>
    </location>
</feature>
<feature type="transmembrane region" description="Helical" evidence="5">
    <location>
        <begin position="118"/>
        <end position="137"/>
    </location>
</feature>
<comment type="similarity">
    <text evidence="5">Belongs to the BCAP29/BCAP31 family.</text>
</comment>
<dbReference type="GO" id="GO:0005789">
    <property type="term" value="C:endoplasmic reticulum membrane"/>
    <property type="evidence" value="ECO:0007669"/>
    <property type="project" value="UniProtKB-SubCell"/>
</dbReference>
<dbReference type="KEGG" id="ndi:NDAI_0D04330"/>
<gene>
    <name evidence="7" type="primary">NDAI0D04330</name>
    <name evidence="7" type="ordered locus">NDAI_0D04330</name>
</gene>
<dbReference type="GO" id="GO:0006888">
    <property type="term" value="P:endoplasmic reticulum to Golgi vesicle-mediated transport"/>
    <property type="evidence" value="ECO:0007669"/>
    <property type="project" value="UniProtKB-UniRule"/>
</dbReference>
<reference evidence="7 8" key="1">
    <citation type="journal article" date="2011" name="Proc. Natl. Acad. Sci. U.S.A.">
        <title>Evolutionary erosion of yeast sex chromosomes by mating-type switching accidents.</title>
        <authorList>
            <person name="Gordon J.L."/>
            <person name="Armisen D."/>
            <person name="Proux-Wera E."/>
            <person name="Oheigeartaigh S.S."/>
            <person name="Byrne K.P."/>
            <person name="Wolfe K.H."/>
        </authorList>
    </citation>
    <scope>NUCLEOTIDE SEQUENCE [LARGE SCALE GENOMIC DNA]</scope>
    <source>
        <strain evidence="8">ATCC 10597 / BCRC 20456 / CBS 421 / NBRC 0211 / NRRL Y-12639</strain>
    </source>
</reference>
<evidence type="ECO:0000256" key="4">
    <source>
        <dbReference type="ARBA" id="ARBA00023136"/>
    </source>
</evidence>
<dbReference type="HOGENOM" id="CLU_1142837_0_0_1"/>
<dbReference type="InterPro" id="IPR008417">
    <property type="entry name" value="BAP29/BAP31"/>
</dbReference>
<evidence type="ECO:0000313" key="8">
    <source>
        <dbReference type="Proteomes" id="UP000000689"/>
    </source>
</evidence>
<protein>
    <recommendedName>
        <fullName evidence="5">Endoplasmic reticulum transmembrane protein</fullName>
    </recommendedName>
</protein>
<feature type="transmembrane region" description="Helical" evidence="5">
    <location>
        <begin position="183"/>
        <end position="203"/>
    </location>
</feature>
<comment type="subcellular location">
    <subcellularLocation>
        <location evidence="5">Endoplasmic reticulum membrane</location>
        <topology evidence="5">Multi-pass membrane protein</topology>
    </subcellularLocation>
    <subcellularLocation>
        <location evidence="1">Membrane</location>
        <topology evidence="1">Multi-pass membrane protein</topology>
    </subcellularLocation>
</comment>
<dbReference type="OrthoDB" id="435607at2759"/>
<dbReference type="GO" id="GO:0070973">
    <property type="term" value="P:protein localization to endoplasmic reticulum exit site"/>
    <property type="evidence" value="ECO:0007669"/>
    <property type="project" value="UniProtKB-UniRule"/>
</dbReference>
<sequence length="243" mass="27922">MAIYVIMLYMCKGSFPLSSYLTGYITHTSTSIHTTTTNRQVEEEVVRTYNCPNPSLKAKQLLQTQHQQQQQQEDMSLYYSLVFAILVTEIILFAILALPIPSKFRKPLTLILLKPFKIPPIQIALKCILSFILLLFIDSINKVININKELSTTSSNSNPTPAISSSNDRIEILSRKFFAQRNMYLTGITLFLTFIVMRTFTLVNELLDLKDRYRIIENRIGGKGSKLSKEEQIEIDEKINYKN</sequence>
<comment type="function">
    <text evidence="5">May play a role in anterograde transport of membrane proteins from the endoplasmic reticulum to the Golgi.</text>
</comment>
<evidence type="ECO:0000256" key="1">
    <source>
        <dbReference type="ARBA" id="ARBA00004141"/>
    </source>
</evidence>